<sequence>MGIRVEDIAYLLITHYHPDHMGLAQDLMNLGIQLLVMDVQKDFIHQSDSIFEKEGRAIRPSNLFVMRRLFCFLVMLAELFQRI</sequence>
<dbReference type="Gene3D" id="3.60.15.10">
    <property type="entry name" value="Ribonuclease Z/Hydroxyacylglutathione hydrolase-like"/>
    <property type="match status" value="1"/>
</dbReference>
<dbReference type="EMBL" id="AEUW02000001">
    <property type="protein sequence ID" value="EHJ53204.1"/>
    <property type="molecule type" value="Genomic_DNA"/>
</dbReference>
<dbReference type="InterPro" id="IPR036866">
    <property type="entry name" value="RibonucZ/Hydroxyglut_hydro"/>
</dbReference>
<dbReference type="Proteomes" id="UP000003573">
    <property type="component" value="Unassembled WGS sequence"/>
</dbReference>
<name>G5JWF5_9STRE</name>
<comment type="caution">
    <text evidence="2">The sequence shown here is derived from an EMBL/GenBank/DDBJ whole genome shotgun (WGS) entry which is preliminary data.</text>
</comment>
<dbReference type="RefSeq" id="WP_003082132.1">
    <property type="nucleotide sequence ID" value="NZ_AEUW02000001.1"/>
</dbReference>
<evidence type="ECO:0000313" key="3">
    <source>
        <dbReference type="Proteomes" id="UP000003573"/>
    </source>
</evidence>
<organism evidence="2 3">
    <name type="scientific">Streptococcus macacae NCTC 11558</name>
    <dbReference type="NCBI Taxonomy" id="764298"/>
    <lineage>
        <taxon>Bacteria</taxon>
        <taxon>Bacillati</taxon>
        <taxon>Bacillota</taxon>
        <taxon>Bacilli</taxon>
        <taxon>Lactobacillales</taxon>
        <taxon>Streptococcaceae</taxon>
        <taxon>Streptococcus</taxon>
    </lineage>
</organism>
<accession>G5JWF5</accession>
<dbReference type="AlphaFoldDB" id="G5JWF5"/>
<proteinExistence type="predicted"/>
<keyword evidence="3" id="KW-1185">Reference proteome</keyword>
<dbReference type="eggNOG" id="COG0491">
    <property type="taxonomic scope" value="Bacteria"/>
</dbReference>
<dbReference type="Pfam" id="PF00753">
    <property type="entry name" value="Lactamase_B"/>
    <property type="match status" value="1"/>
</dbReference>
<reference evidence="2 3" key="1">
    <citation type="journal article" date="2014" name="Int. J. Syst. Evol. Microbiol.">
        <title>Phylogenomics and the dynamic genome evolution of the genus Streptococcus.</title>
        <authorList>
            <consortium name="The Broad Institute Genome Sequencing Platform"/>
            <person name="Richards V.P."/>
            <person name="Palmer S.R."/>
            <person name="Pavinski Bitar P.D."/>
            <person name="Qin X."/>
            <person name="Weinstock G.M."/>
            <person name="Highlander S.K."/>
            <person name="Town C.D."/>
            <person name="Burne R.A."/>
            <person name="Stanhope M.J."/>
        </authorList>
    </citation>
    <scope>NUCLEOTIDE SEQUENCE [LARGE SCALE GENOMIC DNA]</scope>
    <source>
        <strain evidence="2 3">NCTC 11558</strain>
    </source>
</reference>
<dbReference type="SUPFAM" id="SSF56281">
    <property type="entry name" value="Metallo-hydrolase/oxidoreductase"/>
    <property type="match status" value="1"/>
</dbReference>
<protein>
    <submittedName>
        <fullName evidence="2">Metallo-beta-lactamase domain protein</fullName>
    </submittedName>
</protein>
<dbReference type="InterPro" id="IPR001279">
    <property type="entry name" value="Metallo-B-lactamas"/>
</dbReference>
<gene>
    <name evidence="2" type="ORF">STRMA_1901</name>
</gene>
<evidence type="ECO:0000259" key="1">
    <source>
        <dbReference type="Pfam" id="PF00753"/>
    </source>
</evidence>
<dbReference type="STRING" id="764298.STRMA_1901"/>
<feature type="domain" description="Metallo-beta-lactamase" evidence="1">
    <location>
        <begin position="2"/>
        <end position="33"/>
    </location>
</feature>
<evidence type="ECO:0000313" key="2">
    <source>
        <dbReference type="EMBL" id="EHJ53204.1"/>
    </source>
</evidence>